<keyword evidence="4" id="KW-0132">Cell division</keyword>
<dbReference type="PANTHER" id="PTHR31570:SF1">
    <property type="entry name" value="HAUS AUGMIN-LIKE COMPLEX SUBUNIT 1"/>
    <property type="match status" value="1"/>
</dbReference>
<dbReference type="GO" id="GO:0070652">
    <property type="term" value="C:HAUS complex"/>
    <property type="evidence" value="ECO:0007669"/>
    <property type="project" value="Ensembl"/>
</dbReference>
<keyword evidence="5" id="KW-0493">Microtubule</keyword>
<evidence type="ECO:0000256" key="4">
    <source>
        <dbReference type="ARBA" id="ARBA00022618"/>
    </source>
</evidence>
<dbReference type="GO" id="GO:0007098">
    <property type="term" value="P:centrosome cycle"/>
    <property type="evidence" value="ECO:0007669"/>
    <property type="project" value="Ensembl"/>
</dbReference>
<dbReference type="InterPro" id="IPR026243">
    <property type="entry name" value="HAUS1"/>
</dbReference>
<accession>A0A803XTA9</accession>
<keyword evidence="12" id="KW-1185">Reference proteome</keyword>
<organism evidence="11 12">
    <name type="scientific">Meleagris gallopavo</name>
    <name type="common">Wild turkey</name>
    <dbReference type="NCBI Taxonomy" id="9103"/>
    <lineage>
        <taxon>Eukaryota</taxon>
        <taxon>Metazoa</taxon>
        <taxon>Chordata</taxon>
        <taxon>Craniata</taxon>
        <taxon>Vertebrata</taxon>
        <taxon>Euteleostomi</taxon>
        <taxon>Archelosauria</taxon>
        <taxon>Archosauria</taxon>
        <taxon>Dinosauria</taxon>
        <taxon>Saurischia</taxon>
        <taxon>Theropoda</taxon>
        <taxon>Coelurosauria</taxon>
        <taxon>Aves</taxon>
        <taxon>Neognathae</taxon>
        <taxon>Galloanserae</taxon>
        <taxon>Galliformes</taxon>
        <taxon>Phasianidae</taxon>
        <taxon>Meleagridinae</taxon>
        <taxon>Meleagris</taxon>
    </lineage>
</organism>
<evidence type="ECO:0000256" key="2">
    <source>
        <dbReference type="ARBA" id="ARBA00005479"/>
    </source>
</evidence>
<keyword evidence="3" id="KW-0963">Cytoplasm</keyword>
<dbReference type="Ensembl" id="ENSMGAT00000035044.1">
    <property type="protein sequence ID" value="ENSMGAP00000022755.1"/>
    <property type="gene ID" value="ENSMGAG00000001559.3"/>
</dbReference>
<dbReference type="OrthoDB" id="5372507at2759"/>
<evidence type="ECO:0000256" key="8">
    <source>
        <dbReference type="ARBA" id="ARBA00023212"/>
    </source>
</evidence>
<evidence type="ECO:0000256" key="7">
    <source>
        <dbReference type="ARBA" id="ARBA00023054"/>
    </source>
</evidence>
<keyword evidence="7 10" id="KW-0175">Coiled coil</keyword>
<sequence length="344" mass="39591">MEAGNGVINFREWLQQRFGMPSVYTCALSDVAGVVSQECRACSTSLFSRPAVTFCLFTGLFFFYFARQIASWLKKTFENQLVSQLEVNVEIVDLLHMFLEYSEERERNVSFLIEDMKQVAAEYDADAEYLQSLLVESLDLSPSQLSKEGGAHLKTLVDSAMILETKDTSFTSFFCTISDRSLELHAAESENKEMEQELLIFKKKLAVKLLLEERLEKNLDKVKSRLQTEGSKTKSRFLNLKFLKDKCEDLRIRIKTVVKQLAANGINQSLIHESLLGMYEKLFVMQEEMEYLKKDLKCYIDLPPSLSLARVKVEETKRQLSALEVDLSKTVEMLTQDMLETRRL</sequence>
<dbReference type="AlphaFoldDB" id="A0A803XTA9"/>
<protein>
    <submittedName>
        <fullName evidence="11">HAUS augmin like complex subunit 1</fullName>
    </submittedName>
</protein>
<dbReference type="GO" id="GO:0051301">
    <property type="term" value="P:cell division"/>
    <property type="evidence" value="ECO:0007669"/>
    <property type="project" value="UniProtKB-KW"/>
</dbReference>
<keyword evidence="9" id="KW-0131">Cell cycle</keyword>
<dbReference type="Pfam" id="PF25762">
    <property type="entry name" value="HAUS1"/>
    <property type="match status" value="1"/>
</dbReference>
<evidence type="ECO:0000256" key="10">
    <source>
        <dbReference type="SAM" id="Coils"/>
    </source>
</evidence>
<dbReference type="Bgee" id="ENSMGAG00000001559">
    <property type="expression patterns" value="Expressed in bursa of Fabricius and 16 other cell types or tissues"/>
</dbReference>
<evidence type="ECO:0000256" key="3">
    <source>
        <dbReference type="ARBA" id="ARBA00022490"/>
    </source>
</evidence>
<keyword evidence="6" id="KW-0498">Mitosis</keyword>
<dbReference type="PANTHER" id="PTHR31570">
    <property type="entry name" value="HAUS AUGMIN-LIKE COMPLEX SUBUNIT 1"/>
    <property type="match status" value="1"/>
</dbReference>
<gene>
    <name evidence="11" type="primary">HAUS1</name>
</gene>
<dbReference type="GO" id="GO:0005813">
    <property type="term" value="C:centrosome"/>
    <property type="evidence" value="ECO:0007669"/>
    <property type="project" value="Ensembl"/>
</dbReference>
<evidence type="ECO:0000256" key="1">
    <source>
        <dbReference type="ARBA" id="ARBA00004186"/>
    </source>
</evidence>
<dbReference type="InParanoid" id="A0A803XTA9"/>
<dbReference type="PRINTS" id="PR02087">
    <property type="entry name" value="HAUSAUGMINL1"/>
</dbReference>
<feature type="coiled-coil region" evidence="10">
    <location>
        <begin position="177"/>
        <end position="260"/>
    </location>
</feature>
<keyword evidence="8" id="KW-0206">Cytoskeleton</keyword>
<evidence type="ECO:0000256" key="9">
    <source>
        <dbReference type="ARBA" id="ARBA00023306"/>
    </source>
</evidence>
<dbReference type="GeneTree" id="ENSGT00390000006029"/>
<proteinExistence type="inferred from homology"/>
<dbReference type="Proteomes" id="UP000001645">
    <property type="component" value="Chromosome Z"/>
</dbReference>
<dbReference type="GO" id="GO:0051225">
    <property type="term" value="P:spindle assembly"/>
    <property type="evidence" value="ECO:0007669"/>
    <property type="project" value="Ensembl"/>
</dbReference>
<evidence type="ECO:0000256" key="5">
    <source>
        <dbReference type="ARBA" id="ARBA00022701"/>
    </source>
</evidence>
<comment type="subcellular location">
    <subcellularLocation>
        <location evidence="1">Cytoplasm</location>
        <location evidence="1">Cytoskeleton</location>
        <location evidence="1">Spindle</location>
    </subcellularLocation>
</comment>
<comment type="similarity">
    <text evidence="2">Belongs to the HAUS1 family.</text>
</comment>
<evidence type="ECO:0000313" key="11">
    <source>
        <dbReference type="Ensembl" id="ENSMGAP00000022755.1"/>
    </source>
</evidence>
<name>A0A803XTA9_MELGA</name>
<reference evidence="11" key="3">
    <citation type="submission" date="2025-09" db="UniProtKB">
        <authorList>
            <consortium name="Ensembl"/>
        </authorList>
    </citation>
    <scope>IDENTIFICATION</scope>
</reference>
<reference evidence="11 12" key="1">
    <citation type="journal article" date="2010" name="PLoS Biol.">
        <title>Multi-platform next-generation sequencing of the domestic turkey (Meleagris gallopavo): genome assembly and analysis.</title>
        <authorList>
            <person name="Dalloul R.A."/>
            <person name="Long J.A."/>
            <person name="Zimin A.V."/>
            <person name="Aslam L."/>
            <person name="Beal K."/>
            <person name="Blomberg L.A."/>
            <person name="Bouffard P."/>
            <person name="Burt D.W."/>
            <person name="Crasta O."/>
            <person name="Crooijmans R.P."/>
            <person name="Cooper K."/>
            <person name="Coulombe R.A."/>
            <person name="De S."/>
            <person name="Delany M.E."/>
            <person name="Dodgson J.B."/>
            <person name="Dong J.J."/>
            <person name="Evans C."/>
            <person name="Frederickson K.M."/>
            <person name="Flicek P."/>
            <person name="Florea L."/>
            <person name="Folkerts O."/>
            <person name="Groenen M.A."/>
            <person name="Harkins T.T."/>
            <person name="Herrero J."/>
            <person name="Hoffmann S."/>
            <person name="Megens H.J."/>
            <person name="Jiang A."/>
            <person name="de Jong P."/>
            <person name="Kaiser P."/>
            <person name="Kim H."/>
            <person name="Kim K.W."/>
            <person name="Kim S."/>
            <person name="Langenberger D."/>
            <person name="Lee M.K."/>
            <person name="Lee T."/>
            <person name="Mane S."/>
            <person name="Marcais G."/>
            <person name="Marz M."/>
            <person name="McElroy A.P."/>
            <person name="Modise T."/>
            <person name="Nefedov M."/>
            <person name="Notredame C."/>
            <person name="Paton I.R."/>
            <person name="Payne W.S."/>
            <person name="Pertea G."/>
            <person name="Prickett D."/>
            <person name="Puiu D."/>
            <person name="Qioa D."/>
            <person name="Raineri E."/>
            <person name="Ruffier M."/>
            <person name="Salzberg S.L."/>
            <person name="Schatz M.C."/>
            <person name="Scheuring C."/>
            <person name="Schmidt C.J."/>
            <person name="Schroeder S."/>
            <person name="Searle S.M."/>
            <person name="Smith E.J."/>
            <person name="Smith J."/>
            <person name="Sonstegard T.S."/>
            <person name="Stadler P.F."/>
            <person name="Tafer H."/>
            <person name="Tu Z.J."/>
            <person name="Van Tassell C.P."/>
            <person name="Vilella A.J."/>
            <person name="Williams K.P."/>
            <person name="Yorke J.A."/>
            <person name="Zhang L."/>
            <person name="Zhang H.B."/>
            <person name="Zhang X."/>
            <person name="Zhang Y."/>
            <person name="Reed K.M."/>
        </authorList>
    </citation>
    <scope>NUCLEOTIDE SEQUENCE [LARGE SCALE GENOMIC DNA]</scope>
</reference>
<dbReference type="GO" id="GO:0005829">
    <property type="term" value="C:cytosol"/>
    <property type="evidence" value="ECO:0007669"/>
    <property type="project" value="Ensembl"/>
</dbReference>
<evidence type="ECO:0000313" key="12">
    <source>
        <dbReference type="Proteomes" id="UP000001645"/>
    </source>
</evidence>
<dbReference type="GO" id="GO:1990498">
    <property type="term" value="C:mitotic spindle microtubule"/>
    <property type="evidence" value="ECO:0007669"/>
    <property type="project" value="Ensembl"/>
</dbReference>
<feature type="coiled-coil region" evidence="10">
    <location>
        <begin position="306"/>
        <end position="333"/>
    </location>
</feature>
<reference evidence="11" key="2">
    <citation type="submission" date="2025-08" db="UniProtKB">
        <authorList>
            <consortium name="Ensembl"/>
        </authorList>
    </citation>
    <scope>IDENTIFICATION</scope>
</reference>
<evidence type="ECO:0000256" key="6">
    <source>
        <dbReference type="ARBA" id="ARBA00022776"/>
    </source>
</evidence>